<keyword evidence="1" id="KW-1185">Reference proteome</keyword>
<proteinExistence type="predicted"/>
<evidence type="ECO:0000313" key="2">
    <source>
        <dbReference type="WBParaSite" id="jg24555"/>
    </source>
</evidence>
<dbReference type="WBParaSite" id="jg24555">
    <property type="protein sequence ID" value="jg24555"/>
    <property type="gene ID" value="jg24555"/>
</dbReference>
<organism evidence="1 2">
    <name type="scientific">Ditylenchus dipsaci</name>
    <dbReference type="NCBI Taxonomy" id="166011"/>
    <lineage>
        <taxon>Eukaryota</taxon>
        <taxon>Metazoa</taxon>
        <taxon>Ecdysozoa</taxon>
        <taxon>Nematoda</taxon>
        <taxon>Chromadorea</taxon>
        <taxon>Rhabditida</taxon>
        <taxon>Tylenchina</taxon>
        <taxon>Tylenchomorpha</taxon>
        <taxon>Sphaerularioidea</taxon>
        <taxon>Anguinidae</taxon>
        <taxon>Anguininae</taxon>
        <taxon>Ditylenchus</taxon>
    </lineage>
</organism>
<evidence type="ECO:0000313" key="1">
    <source>
        <dbReference type="Proteomes" id="UP000887574"/>
    </source>
</evidence>
<protein>
    <submittedName>
        <fullName evidence="2">Uncharacterized protein</fullName>
    </submittedName>
</protein>
<sequence length="182" mass="19110">MFAGGVSSNTYVHQLVSRRPSSSRWIYSCYLQSTYANCKFLCWIWRATRLCCSWKCPSCLRLCTPSKTVIIDRGGGYNDRGGGGFSSGLGSGALGAGLGFGGGLLAGSLMSHGIGSFFTPSYGHGFGGGYGGGYMGVDILEALEVVMVVDIRWFRGCWSFDDGGGFDSGGFDGGFDGGGGDW</sequence>
<dbReference type="Proteomes" id="UP000887574">
    <property type="component" value="Unplaced"/>
</dbReference>
<accession>A0A915DZE3</accession>
<reference evidence="2" key="1">
    <citation type="submission" date="2022-11" db="UniProtKB">
        <authorList>
            <consortium name="WormBaseParasite"/>
        </authorList>
    </citation>
    <scope>IDENTIFICATION</scope>
</reference>
<dbReference type="AlphaFoldDB" id="A0A915DZE3"/>
<name>A0A915DZE3_9BILA</name>